<proteinExistence type="predicted"/>
<keyword evidence="1" id="KW-1133">Transmembrane helix</keyword>
<feature type="transmembrane region" description="Helical" evidence="1">
    <location>
        <begin position="78"/>
        <end position="100"/>
    </location>
</feature>
<keyword evidence="3" id="KW-1185">Reference proteome</keyword>
<dbReference type="Proteomes" id="UP001196980">
    <property type="component" value="Unassembled WGS sequence"/>
</dbReference>
<accession>A0ABS6RXY6</accession>
<dbReference type="RefSeq" id="WP_218251844.1">
    <property type="nucleotide sequence ID" value="NZ_JABXWD010000083.1"/>
</dbReference>
<feature type="transmembrane region" description="Helical" evidence="1">
    <location>
        <begin position="106"/>
        <end position="125"/>
    </location>
</feature>
<evidence type="ECO:0000313" key="2">
    <source>
        <dbReference type="EMBL" id="MBV6341215.1"/>
    </source>
</evidence>
<sequence length="128" mass="14078">MFFGPGYIQRCMFAFVLLTILSLILEGAWLGNTDYGTMRTLTHFSSYGPGIWAFPMMAVGFLMAIPQMLVWDYSWFASIGAIGGVFRLLLSVVISIGFVWGFATMIWPIVAQLGAAIARGLLGLLSRI</sequence>
<keyword evidence="1" id="KW-0812">Transmembrane</keyword>
<comment type="caution">
    <text evidence="2">The sequence shown here is derived from an EMBL/GenBank/DDBJ whole genome shotgun (WGS) entry which is preliminary data.</text>
</comment>
<gene>
    <name evidence="2" type="ORF">HWQ67_06415</name>
</gene>
<feature type="transmembrane region" description="Helical" evidence="1">
    <location>
        <begin position="12"/>
        <end position="31"/>
    </location>
</feature>
<feature type="transmembrane region" description="Helical" evidence="1">
    <location>
        <begin position="51"/>
        <end position="71"/>
    </location>
</feature>
<reference evidence="2 3" key="1">
    <citation type="journal article" date="2020" name="J Geophys Res Biogeosci">
        <title>Magnetotaxis as an Adaptation to Enable Bacterial Shuttling of Microbial Sulfur and Sulfur Cycling Across Aquatic Oxic#Anoxic Interfaces.</title>
        <authorList>
            <person name="Li J."/>
            <person name="Liu P."/>
            <person name="Wang J."/>
            <person name="Roberts A.P."/>
            <person name="Pan Y."/>
        </authorList>
    </citation>
    <scope>NUCLEOTIDE SEQUENCE [LARGE SCALE GENOMIC DNA]</scope>
    <source>
        <strain evidence="2 3">MYR-1_YQ</strain>
    </source>
</reference>
<evidence type="ECO:0000313" key="3">
    <source>
        <dbReference type="Proteomes" id="UP001196980"/>
    </source>
</evidence>
<name>A0ABS6RXY6_9BACT</name>
<keyword evidence="1" id="KW-0472">Membrane</keyword>
<evidence type="ECO:0000256" key="1">
    <source>
        <dbReference type="SAM" id="Phobius"/>
    </source>
</evidence>
<dbReference type="EMBL" id="JABXWD010000083">
    <property type="protein sequence ID" value="MBV6341215.1"/>
    <property type="molecule type" value="Genomic_DNA"/>
</dbReference>
<protein>
    <submittedName>
        <fullName evidence="2">Uncharacterized protein</fullName>
    </submittedName>
</protein>
<organism evidence="2 3">
    <name type="scientific">Candidatus Magnetobacterium casense</name>
    <dbReference type="NCBI Taxonomy" id="1455061"/>
    <lineage>
        <taxon>Bacteria</taxon>
        <taxon>Pseudomonadati</taxon>
        <taxon>Nitrospirota</taxon>
        <taxon>Thermodesulfovibrionia</taxon>
        <taxon>Thermodesulfovibrionales</taxon>
        <taxon>Candidatus Magnetobacteriaceae</taxon>
        <taxon>Candidatus Magnetobacterium</taxon>
    </lineage>
</organism>